<dbReference type="GO" id="GO:0003755">
    <property type="term" value="F:peptidyl-prolyl cis-trans isomerase activity"/>
    <property type="evidence" value="ECO:0007669"/>
    <property type="project" value="UniProtKB-UniRule"/>
</dbReference>
<evidence type="ECO:0000256" key="4">
    <source>
        <dbReference type="ARBA" id="ARBA00023235"/>
    </source>
</evidence>
<protein>
    <recommendedName>
        <fullName evidence="6">Peptidyl-prolyl cis-trans isomerase</fullName>
        <shortName evidence="6">PPIase</shortName>
        <ecNumber evidence="6">5.2.1.8</ecNumber>
    </recommendedName>
</protein>
<evidence type="ECO:0000259" key="7">
    <source>
        <dbReference type="PROSITE" id="PS50072"/>
    </source>
</evidence>
<evidence type="ECO:0000256" key="5">
    <source>
        <dbReference type="ARBA" id="ARBA00038512"/>
    </source>
</evidence>
<accession>A0A0J6HZ24</accession>
<dbReference type="PANTHER" id="PTHR11071">
    <property type="entry name" value="PEPTIDYL-PROLYL CIS-TRANS ISOMERASE"/>
    <property type="match status" value="1"/>
</dbReference>
<organism evidence="8 9">
    <name type="scientific">Coccidioides posadasii RMSCC 3488</name>
    <dbReference type="NCBI Taxonomy" id="454284"/>
    <lineage>
        <taxon>Eukaryota</taxon>
        <taxon>Fungi</taxon>
        <taxon>Dikarya</taxon>
        <taxon>Ascomycota</taxon>
        <taxon>Pezizomycotina</taxon>
        <taxon>Eurotiomycetes</taxon>
        <taxon>Eurotiomycetidae</taxon>
        <taxon>Onygenales</taxon>
        <taxon>Onygenaceae</taxon>
        <taxon>Coccidioides</taxon>
    </lineage>
</organism>
<dbReference type="InterPro" id="IPR002130">
    <property type="entry name" value="Cyclophilin-type_PPIase_dom"/>
</dbReference>
<dbReference type="InterPro" id="IPR020892">
    <property type="entry name" value="Cyclophilin-type_PPIase_CS"/>
</dbReference>
<dbReference type="Proteomes" id="UP000054567">
    <property type="component" value="Unassembled WGS sequence"/>
</dbReference>
<evidence type="ECO:0000256" key="1">
    <source>
        <dbReference type="ARBA" id="ARBA00000971"/>
    </source>
</evidence>
<dbReference type="GO" id="GO:0006457">
    <property type="term" value="P:protein folding"/>
    <property type="evidence" value="ECO:0007669"/>
    <property type="project" value="InterPro"/>
</dbReference>
<dbReference type="EC" id="5.2.1.8" evidence="6"/>
<dbReference type="CDD" id="cd01926">
    <property type="entry name" value="cyclophilin_ABH_like"/>
    <property type="match status" value="1"/>
</dbReference>
<evidence type="ECO:0000256" key="2">
    <source>
        <dbReference type="ARBA" id="ARBA00002388"/>
    </source>
</evidence>
<dbReference type="PROSITE" id="PS00170">
    <property type="entry name" value="CSA_PPIASE_1"/>
    <property type="match status" value="1"/>
</dbReference>
<dbReference type="Pfam" id="PF00160">
    <property type="entry name" value="Pro_isomerase"/>
    <property type="match status" value="1"/>
</dbReference>
<feature type="domain" description="PPIase cyclophilin-type" evidence="7">
    <location>
        <begin position="19"/>
        <end position="182"/>
    </location>
</feature>
<evidence type="ECO:0000313" key="9">
    <source>
        <dbReference type="Proteomes" id="UP000054567"/>
    </source>
</evidence>
<dbReference type="GO" id="GO:0016018">
    <property type="term" value="F:cyclosporin A binding"/>
    <property type="evidence" value="ECO:0007669"/>
    <property type="project" value="TreeGrafter"/>
</dbReference>
<dbReference type="PIRSF" id="PIRSF001467">
    <property type="entry name" value="Peptidylpro_ismrse"/>
    <property type="match status" value="1"/>
</dbReference>
<dbReference type="FunFam" id="2.40.100.10:FF:000035">
    <property type="entry name" value="Peptidyl-prolyl cis-trans isomerase"/>
    <property type="match status" value="1"/>
</dbReference>
<evidence type="ECO:0000256" key="3">
    <source>
        <dbReference type="ARBA" id="ARBA00023110"/>
    </source>
</evidence>
<dbReference type="PROSITE" id="PS50072">
    <property type="entry name" value="CSA_PPIASE_2"/>
    <property type="match status" value="1"/>
</dbReference>
<evidence type="ECO:0000313" key="8">
    <source>
        <dbReference type="EMBL" id="KMM64227.1"/>
    </source>
</evidence>
<name>A0A0J6HZ24_COCPO</name>
<dbReference type="GO" id="GO:0005737">
    <property type="term" value="C:cytoplasm"/>
    <property type="evidence" value="ECO:0007669"/>
    <property type="project" value="TreeGrafter"/>
</dbReference>
<keyword evidence="3 6" id="KW-0697">Rotamase</keyword>
<evidence type="ECO:0000256" key="6">
    <source>
        <dbReference type="RuleBase" id="RU363019"/>
    </source>
</evidence>
<dbReference type="InterPro" id="IPR024936">
    <property type="entry name" value="Cyclophilin-type_PPIase"/>
</dbReference>
<comment type="catalytic activity">
    <reaction evidence="1 6">
        <text>[protein]-peptidylproline (omega=180) = [protein]-peptidylproline (omega=0)</text>
        <dbReference type="Rhea" id="RHEA:16237"/>
        <dbReference type="Rhea" id="RHEA-COMP:10747"/>
        <dbReference type="Rhea" id="RHEA-COMP:10748"/>
        <dbReference type="ChEBI" id="CHEBI:83833"/>
        <dbReference type="ChEBI" id="CHEBI:83834"/>
        <dbReference type="EC" id="5.2.1.8"/>
    </reaction>
</comment>
<dbReference type="VEuPathDB" id="FungiDB:CPAG_00579"/>
<dbReference type="AlphaFoldDB" id="A0A0J6HZ24"/>
<reference evidence="9" key="2">
    <citation type="journal article" date="2009" name="Genome Res.">
        <title>Comparative genomic analyses of the human fungal pathogens Coccidioides and their relatives.</title>
        <authorList>
            <person name="Sharpton T.J."/>
            <person name="Stajich J.E."/>
            <person name="Rounsley S.D."/>
            <person name="Gardner M.J."/>
            <person name="Wortman J.R."/>
            <person name="Jordar V.S."/>
            <person name="Maiti R."/>
            <person name="Kodira C.D."/>
            <person name="Neafsey D.E."/>
            <person name="Zeng Q."/>
            <person name="Hung C.-Y."/>
            <person name="McMahan C."/>
            <person name="Muszewska A."/>
            <person name="Grynberg M."/>
            <person name="Mandel M.A."/>
            <person name="Kellner E.M."/>
            <person name="Barker B.M."/>
            <person name="Galgiani J.N."/>
            <person name="Orbach M.J."/>
            <person name="Kirkland T.N."/>
            <person name="Cole G.T."/>
            <person name="Henn M.R."/>
            <person name="Birren B.W."/>
            <person name="Taylor J.W."/>
        </authorList>
    </citation>
    <scope>NUCLEOTIDE SEQUENCE [LARGE SCALE GENOMIC DNA]</scope>
    <source>
        <strain evidence="9">RMSCC 3488</strain>
    </source>
</reference>
<dbReference type="OrthoDB" id="193499at2759"/>
<sequence>MAQRATATPPQNGPNPIVFFDLSLGGEPLGRIKMELFANVTPRTAENFRQFCTGESKDARGRPQGYKGSKFHRVIKDFMIQGGDFLNGDGTGRICIYGTATFPDENFNLTHDRPGLLSMANSGPNTNGCQFFITTVATPFLNNKHVVFGRVIEGMEIVKMVENTRTTRDKPNQDVVIAQCGEM</sequence>
<dbReference type="EMBL" id="DS268109">
    <property type="protein sequence ID" value="KMM64227.1"/>
    <property type="molecule type" value="Genomic_DNA"/>
</dbReference>
<reference evidence="8 9" key="1">
    <citation type="submission" date="2007-06" db="EMBL/GenBank/DDBJ databases">
        <title>The Genome Sequence of Coccidioides posadasii RMSCC_3488.</title>
        <authorList>
            <consortium name="Coccidioides Genome Resources Consortium"/>
            <consortium name="The Broad Institute Genome Sequencing Platform"/>
            <person name="Henn M.R."/>
            <person name="Sykes S."/>
            <person name="Young S."/>
            <person name="Jaffe D."/>
            <person name="Berlin A."/>
            <person name="Alvarez P."/>
            <person name="Butler J."/>
            <person name="Gnerre S."/>
            <person name="Grabherr M."/>
            <person name="Mauceli E."/>
            <person name="Brockman W."/>
            <person name="Kodira C."/>
            <person name="Alvarado L."/>
            <person name="Zeng Q."/>
            <person name="Crawford M."/>
            <person name="Antoine C."/>
            <person name="Devon K."/>
            <person name="Galgiani J."/>
            <person name="Orsborn K."/>
            <person name="Lewis M.L."/>
            <person name="Nusbaum C."/>
            <person name="Galagan J."/>
            <person name="Birren B."/>
        </authorList>
    </citation>
    <scope>NUCLEOTIDE SEQUENCE [LARGE SCALE GENOMIC DNA]</scope>
    <source>
        <strain evidence="8 9">RMSCC 3488</strain>
    </source>
</reference>
<proteinExistence type="inferred from homology"/>
<dbReference type="InterPro" id="IPR029000">
    <property type="entry name" value="Cyclophilin-like_dom_sf"/>
</dbReference>
<gene>
    <name evidence="8" type="ORF">CPAG_00579</name>
</gene>
<comment type="function">
    <text evidence="2 6">PPIases accelerate the folding of proteins. It catalyzes the cis-trans isomerization of proline imidic peptide bonds in oligopeptides.</text>
</comment>
<dbReference type="PRINTS" id="PR00153">
    <property type="entry name" value="CSAPPISMRASE"/>
</dbReference>
<keyword evidence="4 6" id="KW-0413">Isomerase</keyword>
<comment type="similarity">
    <text evidence="5">Belongs to the cyclophilin-type PPIase family. PPIase H subfamily.</text>
</comment>
<reference evidence="9" key="3">
    <citation type="journal article" date="2010" name="Genome Res.">
        <title>Population genomic sequencing of Coccidioides fungi reveals recent hybridization and transposon control.</title>
        <authorList>
            <person name="Neafsey D.E."/>
            <person name="Barker B.M."/>
            <person name="Sharpton T.J."/>
            <person name="Stajich J.E."/>
            <person name="Park D.J."/>
            <person name="Whiston E."/>
            <person name="Hung C.-Y."/>
            <person name="McMahan C."/>
            <person name="White J."/>
            <person name="Sykes S."/>
            <person name="Heiman D."/>
            <person name="Young S."/>
            <person name="Zeng Q."/>
            <person name="Abouelleil A."/>
            <person name="Aftuck L."/>
            <person name="Bessette D."/>
            <person name="Brown A."/>
            <person name="FitzGerald M."/>
            <person name="Lui A."/>
            <person name="Macdonald J.P."/>
            <person name="Priest M."/>
            <person name="Orbach M.J."/>
            <person name="Galgiani J.N."/>
            <person name="Kirkland T.N."/>
            <person name="Cole G.T."/>
            <person name="Birren B.W."/>
            <person name="Henn M.R."/>
            <person name="Taylor J.W."/>
            <person name="Rounsley S.D."/>
        </authorList>
    </citation>
    <scope>NUCLEOTIDE SEQUENCE [LARGE SCALE GENOMIC DNA]</scope>
    <source>
        <strain evidence="9">RMSCC 3488</strain>
    </source>
</reference>
<dbReference type="PANTHER" id="PTHR11071:SF561">
    <property type="entry name" value="PEPTIDYL-PROLYL CIS-TRANS ISOMERASE D-RELATED"/>
    <property type="match status" value="1"/>
</dbReference>
<dbReference type="Gene3D" id="2.40.100.10">
    <property type="entry name" value="Cyclophilin-like"/>
    <property type="match status" value="1"/>
</dbReference>
<dbReference type="SUPFAM" id="SSF50891">
    <property type="entry name" value="Cyclophilin-like"/>
    <property type="match status" value="1"/>
</dbReference>